<dbReference type="STRING" id="410764.GA0061103_0771"/>
<dbReference type="PIRSF" id="PIRSF002070">
    <property type="entry name" value="SSB"/>
    <property type="match status" value="1"/>
</dbReference>
<dbReference type="SUPFAM" id="SSF50249">
    <property type="entry name" value="Nucleic acid-binding proteins"/>
    <property type="match status" value="1"/>
</dbReference>
<dbReference type="GO" id="GO:0003697">
    <property type="term" value="F:single-stranded DNA binding"/>
    <property type="evidence" value="ECO:0007669"/>
    <property type="project" value="InterPro"/>
</dbReference>
<dbReference type="CDD" id="cd04496">
    <property type="entry name" value="SSB_OBF"/>
    <property type="match status" value="1"/>
</dbReference>
<dbReference type="GO" id="GO:0006260">
    <property type="term" value="P:DNA replication"/>
    <property type="evidence" value="ECO:0007669"/>
    <property type="project" value="InterPro"/>
</dbReference>
<dbReference type="InterPro" id="IPR011344">
    <property type="entry name" value="ssDNA-bd"/>
</dbReference>
<evidence type="ECO:0000313" key="6">
    <source>
        <dbReference type="Proteomes" id="UP000199101"/>
    </source>
</evidence>
<dbReference type="AlphaFoldDB" id="A0A1C3XDF3"/>
<dbReference type="GO" id="GO:0006310">
    <property type="term" value="P:DNA recombination"/>
    <property type="evidence" value="ECO:0007669"/>
    <property type="project" value="UniProtKB-KW"/>
</dbReference>
<protein>
    <recommendedName>
        <fullName evidence="3 4">Single-stranded DNA-binding protein</fullName>
    </recommendedName>
</protein>
<accession>A0A1C3XDF3</accession>
<dbReference type="NCBIfam" id="TIGR00621">
    <property type="entry name" value="ssb"/>
    <property type="match status" value="1"/>
</dbReference>
<evidence type="ECO:0000256" key="3">
    <source>
        <dbReference type="PIRNR" id="PIRNR002070"/>
    </source>
</evidence>
<gene>
    <name evidence="5" type="ORF">GA0061103_0771</name>
</gene>
<sequence length="113" mass="12495">MRTTNLFIVRGRVGQTPKAFNKAAKVSVATDRAWTDAKGERREETDWVTVTILNEKAAEWVLANVKKGDAVYAECRVADGSYKGKDNETVYTTDIIANTFHKLDLGSRDDAAA</sequence>
<dbReference type="InterPro" id="IPR000424">
    <property type="entry name" value="Primosome_PriB/ssb"/>
</dbReference>
<keyword evidence="1 3" id="KW-0238">DNA-binding</keyword>
<dbReference type="EMBL" id="FMAG01000015">
    <property type="protein sequence ID" value="SCB50175.1"/>
    <property type="molecule type" value="Genomic_DNA"/>
</dbReference>
<evidence type="ECO:0000256" key="2">
    <source>
        <dbReference type="ARBA" id="ARBA00023172"/>
    </source>
</evidence>
<proteinExistence type="predicted"/>
<keyword evidence="2" id="KW-0233">DNA recombination</keyword>
<dbReference type="PROSITE" id="PS50935">
    <property type="entry name" value="SSB"/>
    <property type="match status" value="1"/>
</dbReference>
<name>A0A1C3XDF3_9HYPH</name>
<reference evidence="6" key="1">
    <citation type="submission" date="2016-08" db="EMBL/GenBank/DDBJ databases">
        <authorList>
            <person name="Varghese N."/>
            <person name="Submissions Spin"/>
        </authorList>
    </citation>
    <scope>NUCLEOTIDE SEQUENCE [LARGE SCALE GENOMIC DNA]</scope>
    <source>
        <strain evidence="6">HAMBI 2975</strain>
    </source>
</reference>
<evidence type="ECO:0000256" key="1">
    <source>
        <dbReference type="ARBA" id="ARBA00023125"/>
    </source>
</evidence>
<dbReference type="Proteomes" id="UP000199101">
    <property type="component" value="Unassembled WGS sequence"/>
</dbReference>
<dbReference type="Pfam" id="PF00436">
    <property type="entry name" value="SSB"/>
    <property type="match status" value="1"/>
</dbReference>
<dbReference type="OrthoDB" id="7581348at2"/>
<organism evidence="5 6">
    <name type="scientific">Rhizobium multihospitium</name>
    <dbReference type="NCBI Taxonomy" id="410764"/>
    <lineage>
        <taxon>Bacteria</taxon>
        <taxon>Pseudomonadati</taxon>
        <taxon>Pseudomonadota</taxon>
        <taxon>Alphaproteobacteria</taxon>
        <taxon>Hyphomicrobiales</taxon>
        <taxon>Rhizobiaceae</taxon>
        <taxon>Rhizobium/Agrobacterium group</taxon>
        <taxon>Rhizobium</taxon>
    </lineage>
</organism>
<keyword evidence="6" id="KW-1185">Reference proteome</keyword>
<evidence type="ECO:0000313" key="5">
    <source>
        <dbReference type="EMBL" id="SCB50175.1"/>
    </source>
</evidence>
<evidence type="ECO:0000256" key="4">
    <source>
        <dbReference type="RuleBase" id="RU000524"/>
    </source>
</evidence>
<dbReference type="Gene3D" id="2.40.50.140">
    <property type="entry name" value="Nucleic acid-binding proteins"/>
    <property type="match status" value="1"/>
</dbReference>
<dbReference type="RefSeq" id="WP_092720073.1">
    <property type="nucleotide sequence ID" value="NZ_FMAG01000015.1"/>
</dbReference>
<dbReference type="InterPro" id="IPR012340">
    <property type="entry name" value="NA-bd_OB-fold"/>
</dbReference>